<accession>A0A6J5M6M7</accession>
<dbReference type="InterPro" id="IPR001387">
    <property type="entry name" value="Cro/C1-type_HTH"/>
</dbReference>
<sequence>MHIGKQLRLWVEARHRKNSEFCRKVEISPQLLNAYFGTPNIRIKTLQVLADKLGLPFDEFMAGLRNAEVTDGSQADQA</sequence>
<dbReference type="GO" id="GO:0003677">
    <property type="term" value="F:DNA binding"/>
    <property type="evidence" value="ECO:0007669"/>
    <property type="project" value="InterPro"/>
</dbReference>
<dbReference type="Gene3D" id="1.10.260.40">
    <property type="entry name" value="lambda repressor-like DNA-binding domains"/>
    <property type="match status" value="1"/>
</dbReference>
<evidence type="ECO:0000313" key="1">
    <source>
        <dbReference type="EMBL" id="CAB4141113.1"/>
    </source>
</evidence>
<protein>
    <submittedName>
        <fullName evidence="1">HTH_XRE domain containing protein</fullName>
    </submittedName>
</protein>
<dbReference type="InterPro" id="IPR010982">
    <property type="entry name" value="Lambda_DNA-bd_dom_sf"/>
</dbReference>
<reference evidence="1" key="1">
    <citation type="submission" date="2020-04" db="EMBL/GenBank/DDBJ databases">
        <authorList>
            <person name="Chiriac C."/>
            <person name="Salcher M."/>
            <person name="Ghai R."/>
            <person name="Kavagutti S V."/>
        </authorList>
    </citation>
    <scope>NUCLEOTIDE SEQUENCE</scope>
</reference>
<name>A0A6J5M6M7_9CAUD</name>
<dbReference type="EMBL" id="LR796387">
    <property type="protein sequence ID" value="CAB4141113.1"/>
    <property type="molecule type" value="Genomic_DNA"/>
</dbReference>
<dbReference type="CDD" id="cd00093">
    <property type="entry name" value="HTH_XRE"/>
    <property type="match status" value="1"/>
</dbReference>
<organism evidence="1">
    <name type="scientific">uncultured Caudovirales phage</name>
    <dbReference type="NCBI Taxonomy" id="2100421"/>
    <lineage>
        <taxon>Viruses</taxon>
        <taxon>Duplodnaviria</taxon>
        <taxon>Heunggongvirae</taxon>
        <taxon>Uroviricota</taxon>
        <taxon>Caudoviricetes</taxon>
        <taxon>Peduoviridae</taxon>
        <taxon>Maltschvirus</taxon>
        <taxon>Maltschvirus maltsch</taxon>
    </lineage>
</organism>
<proteinExistence type="predicted"/>
<dbReference type="SUPFAM" id="SSF47413">
    <property type="entry name" value="lambda repressor-like DNA-binding domains"/>
    <property type="match status" value="1"/>
</dbReference>
<gene>
    <name evidence="1" type="ORF">UFOVP412_12</name>
</gene>